<reference evidence="1" key="2">
    <citation type="journal article" date="2015" name="Fish Shellfish Immunol.">
        <title>Early steps in the European eel (Anguilla anguilla)-Vibrio vulnificus interaction in the gills: Role of the RtxA13 toxin.</title>
        <authorList>
            <person name="Callol A."/>
            <person name="Pajuelo D."/>
            <person name="Ebbesson L."/>
            <person name="Teles M."/>
            <person name="MacKenzie S."/>
            <person name="Amaro C."/>
        </authorList>
    </citation>
    <scope>NUCLEOTIDE SEQUENCE</scope>
</reference>
<reference evidence="1" key="1">
    <citation type="submission" date="2014-11" db="EMBL/GenBank/DDBJ databases">
        <authorList>
            <person name="Amaro Gonzalez C."/>
        </authorList>
    </citation>
    <scope>NUCLEOTIDE SEQUENCE</scope>
</reference>
<name>A0A0E9UP31_ANGAN</name>
<protein>
    <submittedName>
        <fullName evidence="1">Uncharacterized protein</fullName>
    </submittedName>
</protein>
<evidence type="ECO:0000313" key="1">
    <source>
        <dbReference type="EMBL" id="JAH67547.1"/>
    </source>
</evidence>
<dbReference type="AlphaFoldDB" id="A0A0E9UP31"/>
<sequence>MILNALMLGFFSNNCKKAVRCLCMSSSH</sequence>
<accession>A0A0E9UP31</accession>
<proteinExistence type="predicted"/>
<dbReference type="EMBL" id="GBXM01041030">
    <property type="protein sequence ID" value="JAH67547.1"/>
    <property type="molecule type" value="Transcribed_RNA"/>
</dbReference>
<organism evidence="1">
    <name type="scientific">Anguilla anguilla</name>
    <name type="common">European freshwater eel</name>
    <name type="synonym">Muraena anguilla</name>
    <dbReference type="NCBI Taxonomy" id="7936"/>
    <lineage>
        <taxon>Eukaryota</taxon>
        <taxon>Metazoa</taxon>
        <taxon>Chordata</taxon>
        <taxon>Craniata</taxon>
        <taxon>Vertebrata</taxon>
        <taxon>Euteleostomi</taxon>
        <taxon>Actinopterygii</taxon>
        <taxon>Neopterygii</taxon>
        <taxon>Teleostei</taxon>
        <taxon>Anguilliformes</taxon>
        <taxon>Anguillidae</taxon>
        <taxon>Anguilla</taxon>
    </lineage>
</organism>